<protein>
    <recommendedName>
        <fullName evidence="3">Thioredoxin domain-containing protein</fullName>
    </recommendedName>
</protein>
<dbReference type="Proteomes" id="UP000646152">
    <property type="component" value="Unassembled WGS sequence"/>
</dbReference>
<organism evidence="1 2">
    <name type="scientific">Oceanisphaera marina</name>
    <dbReference type="NCBI Taxonomy" id="2017550"/>
    <lineage>
        <taxon>Bacteria</taxon>
        <taxon>Pseudomonadati</taxon>
        <taxon>Pseudomonadota</taxon>
        <taxon>Gammaproteobacteria</taxon>
        <taxon>Aeromonadales</taxon>
        <taxon>Aeromonadaceae</taxon>
        <taxon>Oceanisphaera</taxon>
    </lineage>
</organism>
<reference evidence="2" key="1">
    <citation type="journal article" date="2019" name="Int. J. Syst. Evol. Microbiol.">
        <title>The Global Catalogue of Microorganisms (GCM) 10K type strain sequencing project: providing services to taxonomists for standard genome sequencing and annotation.</title>
        <authorList>
            <consortium name="The Broad Institute Genomics Platform"/>
            <consortium name="The Broad Institute Genome Sequencing Center for Infectious Disease"/>
            <person name="Wu L."/>
            <person name="Ma J."/>
        </authorList>
    </citation>
    <scope>NUCLEOTIDE SEQUENCE [LARGE SCALE GENOMIC DNA]</scope>
    <source>
        <strain evidence="2">CGMCC 1.15923</strain>
    </source>
</reference>
<sequence length="159" mass="17644">MKHKKLEPRHHSRPRKTVLALLAVFLLPVVLAWLTLKQGWFTPGVNSHGEWVQGQISDDKQWRLILPITPDCMTCIAAVPLLNNIDTALGRDGDRVAVVQLPASQDLEAGYVYIADPPGLLIMRYALPDTQVDADKAQAVMGKALLSDLRRLLKYSRAG</sequence>
<gene>
    <name evidence="1" type="ORF">GCM10011502_13550</name>
</gene>
<keyword evidence="2" id="KW-1185">Reference proteome</keyword>
<accession>A0ABQ1IHC0</accession>
<proteinExistence type="predicted"/>
<dbReference type="EMBL" id="BMKE01000009">
    <property type="protein sequence ID" value="GGB41528.1"/>
    <property type="molecule type" value="Genomic_DNA"/>
</dbReference>
<evidence type="ECO:0000313" key="2">
    <source>
        <dbReference type="Proteomes" id="UP000646152"/>
    </source>
</evidence>
<name>A0ABQ1IHC0_9GAMM</name>
<comment type="caution">
    <text evidence="1">The sequence shown here is derived from an EMBL/GenBank/DDBJ whole genome shotgun (WGS) entry which is preliminary data.</text>
</comment>
<evidence type="ECO:0008006" key="3">
    <source>
        <dbReference type="Google" id="ProtNLM"/>
    </source>
</evidence>
<evidence type="ECO:0000313" key="1">
    <source>
        <dbReference type="EMBL" id="GGB41528.1"/>
    </source>
</evidence>